<dbReference type="Gene3D" id="3.40.50.1110">
    <property type="entry name" value="SGNH hydrolase"/>
    <property type="match status" value="1"/>
</dbReference>
<proteinExistence type="predicted"/>
<sequence length="275" mass="30455">MTSNRANVLWRMIGLTALISTLLLLFGFGYSVKDLLWPKGETYLGQNANPATPDQSSLAASKEIRITAIGDSLTKGTGDATGEGYVKQVIPLLQAKFPKVPVRLNNNLAINGLRADQLVTLLKNDKGYRFSLSQANVILFTIGGNDLFQIATGQSASEATGDLNLDKLKAELPKGISRLKTVIELLHEINPQARIVYTGLYNPFYDLKDLRDGSLEVQQWNEQAYAFLHPYPNMTLIPTFDLFERTIASYISSDHFHPNHEGYAQIAARIVQSLE</sequence>
<dbReference type="RefSeq" id="WP_125654204.1">
    <property type="nucleotide sequence ID" value="NZ_AP019308.1"/>
</dbReference>
<dbReference type="AlphaFoldDB" id="A0A3G9J8U2"/>
<evidence type="ECO:0000313" key="1">
    <source>
        <dbReference type="EMBL" id="BBH19684.1"/>
    </source>
</evidence>
<dbReference type="KEGG" id="pbk:Back11_10290"/>
<name>A0A3G9J8U2_9BACL</name>
<dbReference type="PANTHER" id="PTHR30383:SF27">
    <property type="entry name" value="SPORE GERMINATION LIPASE LIPC"/>
    <property type="match status" value="1"/>
</dbReference>
<dbReference type="InterPro" id="IPR051532">
    <property type="entry name" value="Ester_Hydrolysis_Enzymes"/>
</dbReference>
<reference evidence="1 2" key="1">
    <citation type="submission" date="2018-11" db="EMBL/GenBank/DDBJ databases">
        <title>Complete genome sequence of Paenibacillus baekrokdamisoli strain KCTC 33723.</title>
        <authorList>
            <person name="Kang S.W."/>
            <person name="Lee K.C."/>
            <person name="Kim K.K."/>
            <person name="Kim J.S."/>
            <person name="Kim D.S."/>
            <person name="Ko S.H."/>
            <person name="Yang S.H."/>
            <person name="Lee J.S."/>
        </authorList>
    </citation>
    <scope>NUCLEOTIDE SEQUENCE [LARGE SCALE GENOMIC DNA]</scope>
    <source>
        <strain evidence="1 2">KCTC 33723</strain>
    </source>
</reference>
<dbReference type="GO" id="GO:0004622">
    <property type="term" value="F:phosphatidylcholine lysophospholipase activity"/>
    <property type="evidence" value="ECO:0007669"/>
    <property type="project" value="TreeGrafter"/>
</dbReference>
<dbReference type="Proteomes" id="UP000275368">
    <property type="component" value="Chromosome"/>
</dbReference>
<dbReference type="EMBL" id="AP019308">
    <property type="protein sequence ID" value="BBH19684.1"/>
    <property type="molecule type" value="Genomic_DNA"/>
</dbReference>
<keyword evidence="2" id="KW-1185">Reference proteome</keyword>
<gene>
    <name evidence="1" type="ORF">Back11_10290</name>
</gene>
<dbReference type="InterPro" id="IPR013830">
    <property type="entry name" value="SGNH_hydro"/>
</dbReference>
<dbReference type="OrthoDB" id="252349at2"/>
<protein>
    <submittedName>
        <fullName evidence="1">Uncharacterized protein</fullName>
    </submittedName>
</protein>
<evidence type="ECO:0000313" key="2">
    <source>
        <dbReference type="Proteomes" id="UP000275368"/>
    </source>
</evidence>
<dbReference type="Pfam" id="PF13472">
    <property type="entry name" value="Lipase_GDSL_2"/>
    <property type="match status" value="1"/>
</dbReference>
<dbReference type="PANTHER" id="PTHR30383">
    <property type="entry name" value="THIOESTERASE 1/PROTEASE 1/LYSOPHOSPHOLIPASE L1"/>
    <property type="match status" value="1"/>
</dbReference>
<dbReference type="SUPFAM" id="SSF52266">
    <property type="entry name" value="SGNH hydrolase"/>
    <property type="match status" value="1"/>
</dbReference>
<accession>A0A3G9J8U2</accession>
<dbReference type="InterPro" id="IPR036514">
    <property type="entry name" value="SGNH_hydro_sf"/>
</dbReference>
<organism evidence="1 2">
    <name type="scientific">Paenibacillus baekrokdamisoli</name>
    <dbReference type="NCBI Taxonomy" id="1712516"/>
    <lineage>
        <taxon>Bacteria</taxon>
        <taxon>Bacillati</taxon>
        <taxon>Bacillota</taxon>
        <taxon>Bacilli</taxon>
        <taxon>Bacillales</taxon>
        <taxon>Paenibacillaceae</taxon>
        <taxon>Paenibacillus</taxon>
    </lineage>
</organism>